<evidence type="ECO:0000256" key="6">
    <source>
        <dbReference type="ARBA" id="ARBA00022840"/>
    </source>
</evidence>
<dbReference type="EMBL" id="MK072450">
    <property type="protein sequence ID" value="AYV85398.1"/>
    <property type="molecule type" value="Genomic_DNA"/>
</dbReference>
<comment type="similarity">
    <text evidence="1">Belongs to the DEAD box helicase family. DEAH subfamily.</text>
</comment>
<keyword evidence="5 9" id="KW-0347">Helicase</keyword>
<dbReference type="SUPFAM" id="SSF52540">
    <property type="entry name" value="P-loop containing nucleoside triphosphate hydrolases"/>
    <property type="match status" value="1"/>
</dbReference>
<keyword evidence="6" id="KW-0067">ATP-binding</keyword>
<evidence type="ECO:0000313" key="9">
    <source>
        <dbReference type="EMBL" id="AYV85398.1"/>
    </source>
</evidence>
<dbReference type="GO" id="GO:0003723">
    <property type="term" value="F:RNA binding"/>
    <property type="evidence" value="ECO:0007669"/>
    <property type="project" value="TreeGrafter"/>
</dbReference>
<dbReference type="EC" id="3.6.4.13" evidence="2"/>
<evidence type="ECO:0000256" key="5">
    <source>
        <dbReference type="ARBA" id="ARBA00022806"/>
    </source>
</evidence>
<feature type="domain" description="Helicase C-terminal" evidence="8">
    <location>
        <begin position="915"/>
        <end position="1083"/>
    </location>
</feature>
<name>A0A3G5AE43_9VIRU</name>
<keyword evidence="3" id="KW-0547">Nucleotide-binding</keyword>
<dbReference type="Gene3D" id="3.40.50.300">
    <property type="entry name" value="P-loop containing nucleotide triphosphate hydrolases"/>
    <property type="match status" value="2"/>
</dbReference>
<dbReference type="GO" id="GO:0016787">
    <property type="term" value="F:hydrolase activity"/>
    <property type="evidence" value="ECO:0007669"/>
    <property type="project" value="UniProtKB-KW"/>
</dbReference>
<evidence type="ECO:0000256" key="7">
    <source>
        <dbReference type="ARBA" id="ARBA00047984"/>
    </source>
</evidence>
<proteinExistence type="inferred from homology"/>
<accession>A0A3G5AE43</accession>
<evidence type="ECO:0000256" key="4">
    <source>
        <dbReference type="ARBA" id="ARBA00022801"/>
    </source>
</evidence>
<reference evidence="9" key="1">
    <citation type="submission" date="2018-10" db="EMBL/GenBank/DDBJ databases">
        <title>Hidden diversity of soil giant viruses.</title>
        <authorList>
            <person name="Schulz F."/>
            <person name="Alteio L."/>
            <person name="Goudeau D."/>
            <person name="Ryan E.M."/>
            <person name="Malmstrom R.R."/>
            <person name="Blanchard J."/>
            <person name="Woyke T."/>
        </authorList>
    </citation>
    <scope>NUCLEOTIDE SEQUENCE</scope>
    <source>
        <strain evidence="9">SAV1</strain>
    </source>
</reference>
<sequence length="1731" mass="205120">MASQNSIIKNYNWNTATTSGIIQKLININDDKYQYLKNELMGKIFPVMRSEDKILLLDGLTLVINLIYIKFGFIGNESLFWDQLIQNNLLDLKALLLMMLPFIDDNEKDDNKHKLKKLENLYLEVDKNGSFVYTNAQYNRCIRQKIKDRIIKFDRPYIKDYFVHHLELLLMSIESVSNKLYVNWIDVLPVKMKNFVDSKLYKDTIKKFVGKIVTNDDGVQTAVRDEKINNVGLINNYIDPNPGISYQDFYNVMSNHLYHQIKNYKWLIYDIIVQNKPIPYVVYLETKLNLKNIWDGIMWSQFDKGEADIFRYKWINFLNSIDPNDNVILCHIYIFFTDHYRGARRLVLQKKFIPYTKERDEESDENQPITAEMINNAKNAFSNVPVEEIYFFLYDQLSMFKRSWYYYTIKIKKTLHLAEDKNLFITPKNIYNYCKSMVHYSPIFPEFVQLPQYWHSLKPKFIEMVMVRMLDVEHPVYNDWKKYNWFNINRYIKKIYPNAKENLYEINFYIHSMIRTKLVGIVFESLIYHGLLSEFRPNGDVTNSLLMGTSAKEKLKQQYFTGLNRQDYENNSYYFLTGNTYGELDTIKSKDYPNYEMKYFDFLINDQTWTFAYAMNWASQINFYHHYLNTRIMYITGATGVGKSTHVPKLLMYSQTMLDFNLFGKIICTQPRIQPTVDNAETISKQLGVPIRAYNKLFDKNIFTDNYYVQYKHQYEEHVDEKSNSFLRIVTDGTLFDEIKRYPFLTESNADPYAVDYNNAPIKWVQTFKAKNIYDIIIVDEAHEHNSNMDMILTLARDSVYINNSVKLVIVSATMKDDEPIYRRYYRTINDNRLYPLSAFIEGQKLDRANMDRRMHISPPGATTQFPIKDVYLPKPESDLINDSNFVEYGIKKTIEIANSTTSGDILLFLTGKEDIKKAVKKINAAIPSNMITFGYYSELSGEKKEFIRTIHQTLKTYTRFREDIDLEEKDVTRNLPEGTYTRAIIIATNVAEASITLQNLRYVIDTGYAKVNVYDPIMGVSKLITLPISQSSSTQRRGRVGRVAPGEVYYLYAKEKIENNQTAYKIADSDIKDIVVKLLKSDPADSFIIDKMNDINNISVLKSIPNLEKKESGIFDIFKNPRCYLDIIKKQYMYMPHTSDISQYYSYYGKTDGMNYDEVTLKANLSDYMQRNHDDYHYQQELEFWSRGFTGYSTKILRDNDLTFYIIHPDENVINRNLFTGQIISLKNSPSVSSSYYYYLMVANHITSIDKFDYKNFNFLKYNLAIDDARIQLLVIDVPTKEVDPTIYYSNITNENIKMNIKYYYDLIFYIFANQEITTIRSQILSNLDSIQSITSLTILDNTSNLLWYAYSIPYGRQEDVLALIILMDTISDITDLAQDTQSKNSVQKFFMLHRSTKGDIYSLWRIWEHIKEILQKNNLFSLTNIDINFISKFKNYKEQFLFYRKNPKNIKPSYLPYEEFKTFDIMYKSGKLNTQDEFYNYLSVLTIDFKDIIKKSKISDYINIVSKDNMLNRTKIEEFVIEYFNSLFQVNKKIWMYEYKIANNIDNLTKTDDVMKWANEKLSLPGISYPYKKIDIWDYILETYLRAFSINLMKCEKNYYLRINKAVRMDPKYWSQKIKLERTFLNNKTEYIVYHNYEAREDKITATYLTPVKLEWILELNPIYYYYLFFDKNNILYLFQEDEDVNHIIDIINSKKHLFDLKSLVAYLDRIDNPIISKMVRNKVIKNIE</sequence>
<organism evidence="9">
    <name type="scientific">Satyrvirus sp</name>
    <dbReference type="NCBI Taxonomy" id="2487771"/>
    <lineage>
        <taxon>Viruses</taxon>
        <taxon>Varidnaviria</taxon>
        <taxon>Bamfordvirae</taxon>
        <taxon>Nucleocytoviricota</taxon>
        <taxon>Megaviricetes</taxon>
        <taxon>Imitervirales</taxon>
        <taxon>Mimiviridae</taxon>
        <taxon>Megamimivirinae</taxon>
    </lineage>
</organism>
<evidence type="ECO:0000256" key="2">
    <source>
        <dbReference type="ARBA" id="ARBA00012552"/>
    </source>
</evidence>
<dbReference type="InterPro" id="IPR027417">
    <property type="entry name" value="P-loop_NTPase"/>
</dbReference>
<dbReference type="Pfam" id="PF00271">
    <property type="entry name" value="Helicase_C"/>
    <property type="match status" value="1"/>
</dbReference>
<dbReference type="GO" id="GO:0005524">
    <property type="term" value="F:ATP binding"/>
    <property type="evidence" value="ECO:0007669"/>
    <property type="project" value="UniProtKB-KW"/>
</dbReference>
<dbReference type="CDD" id="cd18791">
    <property type="entry name" value="SF2_C_RHA"/>
    <property type="match status" value="1"/>
</dbReference>
<evidence type="ECO:0000259" key="8">
    <source>
        <dbReference type="PROSITE" id="PS51194"/>
    </source>
</evidence>
<dbReference type="PANTHER" id="PTHR18934">
    <property type="entry name" value="ATP-DEPENDENT RNA HELICASE"/>
    <property type="match status" value="1"/>
</dbReference>
<keyword evidence="4" id="KW-0378">Hydrolase</keyword>
<dbReference type="PROSITE" id="PS51194">
    <property type="entry name" value="HELICASE_CTER"/>
    <property type="match status" value="1"/>
</dbReference>
<protein>
    <recommendedName>
        <fullName evidence="2">RNA helicase</fullName>
        <ecNumber evidence="2">3.6.4.13</ecNumber>
    </recommendedName>
</protein>
<gene>
    <name evidence="9" type="ORF">Satyrvirus14_14</name>
</gene>
<evidence type="ECO:0000256" key="3">
    <source>
        <dbReference type="ARBA" id="ARBA00022741"/>
    </source>
</evidence>
<evidence type="ECO:0000256" key="1">
    <source>
        <dbReference type="ARBA" id="ARBA00008792"/>
    </source>
</evidence>
<dbReference type="SMART" id="SM00490">
    <property type="entry name" value="HELICc"/>
    <property type="match status" value="1"/>
</dbReference>
<comment type="catalytic activity">
    <reaction evidence="7">
        <text>ATP + H2O = ADP + phosphate + H(+)</text>
        <dbReference type="Rhea" id="RHEA:13065"/>
        <dbReference type="ChEBI" id="CHEBI:15377"/>
        <dbReference type="ChEBI" id="CHEBI:15378"/>
        <dbReference type="ChEBI" id="CHEBI:30616"/>
        <dbReference type="ChEBI" id="CHEBI:43474"/>
        <dbReference type="ChEBI" id="CHEBI:456216"/>
        <dbReference type="EC" id="3.6.4.13"/>
    </reaction>
</comment>
<dbReference type="PANTHER" id="PTHR18934:SF91">
    <property type="entry name" value="PRE-MRNA-SPLICING FACTOR ATP-DEPENDENT RNA HELICASE PRP16"/>
    <property type="match status" value="1"/>
</dbReference>
<dbReference type="GO" id="GO:0003724">
    <property type="term" value="F:RNA helicase activity"/>
    <property type="evidence" value="ECO:0007669"/>
    <property type="project" value="UniProtKB-EC"/>
</dbReference>
<dbReference type="InterPro" id="IPR001650">
    <property type="entry name" value="Helicase_C-like"/>
</dbReference>